<evidence type="ECO:0000313" key="2">
    <source>
        <dbReference type="EMBL" id="ALP52596.1"/>
    </source>
</evidence>
<dbReference type="Proteomes" id="UP000055136">
    <property type="component" value="Chromosome"/>
</dbReference>
<reference evidence="2" key="1">
    <citation type="submission" date="2015-10" db="EMBL/GenBank/DDBJ databases">
        <title>Description of Candidatus Tenderia electrophaga gen. nov, sp. nov., an Uncultivated Electroautotroph from a Biocathode Enrichment.</title>
        <authorList>
            <person name="Eddie B.J."/>
            <person name="Malanoski A.P."/>
            <person name="Wang Z."/>
            <person name="Hall R.J."/>
            <person name="Oh S.D."/>
            <person name="Heiner C."/>
            <person name="Lin B."/>
            <person name="Strycharz-Glaven S.M."/>
        </authorList>
    </citation>
    <scope>NUCLEOTIDE SEQUENCE [LARGE SCALE GENOMIC DNA]</scope>
    <source>
        <strain evidence="2">NRL1</strain>
    </source>
</reference>
<feature type="transmembrane region" description="Helical" evidence="1">
    <location>
        <begin position="270"/>
        <end position="297"/>
    </location>
</feature>
<accession>A0A0S2TBX0</accession>
<name>A0A0S2TBX0_9GAMM</name>
<proteinExistence type="predicted"/>
<protein>
    <submittedName>
        <fullName evidence="2">Uncharacterized protein</fullName>
    </submittedName>
</protein>
<dbReference type="NCBIfam" id="NF041043">
    <property type="entry name" value="BPSS1780_fam"/>
    <property type="match status" value="1"/>
</dbReference>
<feature type="transmembrane region" description="Helical" evidence="1">
    <location>
        <begin position="154"/>
        <end position="173"/>
    </location>
</feature>
<evidence type="ECO:0000313" key="3">
    <source>
        <dbReference type="Proteomes" id="UP000055136"/>
    </source>
</evidence>
<evidence type="ECO:0000256" key="1">
    <source>
        <dbReference type="SAM" id="Phobius"/>
    </source>
</evidence>
<feature type="transmembrane region" description="Helical" evidence="1">
    <location>
        <begin position="179"/>
        <end position="197"/>
    </location>
</feature>
<feature type="transmembrane region" description="Helical" evidence="1">
    <location>
        <begin position="218"/>
        <end position="244"/>
    </location>
</feature>
<keyword evidence="1" id="KW-0472">Membrane</keyword>
<sequence>MFKLVVKGELLAGRDVEAVRTNIAELFHLAPEAEQLDKIFSGRPIVVKKGLDQAQAEQYKAMIQAAGLGCEVVAEQAAEIAAAAPEAEPVSTPAQPAQAEAAGAAEYNPYRQPEADLEVACEPGEFALVEPQKLSAGAGWGWFKEGYFYFKQSAGLWVGAIVVFWVIVMVLSLIPLVSILVNLIMPVFVGGFMLACYKQFQGEGFSLGDVFAGFKTNLGGLLAVGGLYLLGMIVVIAVFMGLMFAQVGGPGNIAAIAPESGIPVSMPLPMALIFLVMLALMIPLMAAYWFAPALVMLNELSAVQAMRLSLKGCLRNWLAFLLYGLIGLVFAIVATIPLALGWLVLGPVMMGSMFAAYRQIYTDTQLEP</sequence>
<dbReference type="AlphaFoldDB" id="A0A0S2TBX0"/>
<dbReference type="STRING" id="1748243.Tel_05225"/>
<gene>
    <name evidence="2" type="ORF">Tel_05225</name>
</gene>
<keyword evidence="1" id="KW-0812">Transmembrane</keyword>
<dbReference type="KEGG" id="tee:Tel_05225"/>
<keyword evidence="3" id="KW-1185">Reference proteome</keyword>
<feature type="transmembrane region" description="Helical" evidence="1">
    <location>
        <begin position="318"/>
        <end position="345"/>
    </location>
</feature>
<dbReference type="EMBL" id="CP013099">
    <property type="protein sequence ID" value="ALP52596.1"/>
    <property type="molecule type" value="Genomic_DNA"/>
</dbReference>
<organism evidence="2 3">
    <name type="scientific">Candidatus Tenderia electrophaga</name>
    <dbReference type="NCBI Taxonomy" id="1748243"/>
    <lineage>
        <taxon>Bacteria</taxon>
        <taxon>Pseudomonadati</taxon>
        <taxon>Pseudomonadota</taxon>
        <taxon>Gammaproteobacteria</taxon>
        <taxon>Candidatus Tenderiales</taxon>
        <taxon>Candidatus Tenderiaceae</taxon>
        <taxon>Candidatus Tenderia</taxon>
    </lineage>
</organism>
<keyword evidence="1" id="KW-1133">Transmembrane helix</keyword>
<dbReference type="InterPro" id="IPR047798">
    <property type="entry name" value="BPSS1780-like"/>
</dbReference>